<keyword evidence="6" id="KW-1185">Reference proteome</keyword>
<dbReference type="CDD" id="cd01949">
    <property type="entry name" value="GGDEF"/>
    <property type="match status" value="1"/>
</dbReference>
<proteinExistence type="predicted"/>
<accession>A0ABM7P626</accession>
<feature type="coiled-coil region" evidence="1">
    <location>
        <begin position="3"/>
        <end position="37"/>
    </location>
</feature>
<dbReference type="Gene3D" id="3.30.70.270">
    <property type="match status" value="1"/>
</dbReference>
<dbReference type="InterPro" id="IPR052155">
    <property type="entry name" value="Biofilm_reg_signaling"/>
</dbReference>
<dbReference type="Pfam" id="PF13426">
    <property type="entry name" value="PAS_9"/>
    <property type="match status" value="1"/>
</dbReference>
<dbReference type="NCBIfam" id="TIGR00229">
    <property type="entry name" value="sensory_box"/>
    <property type="match status" value="2"/>
</dbReference>
<dbReference type="InterPro" id="IPR013655">
    <property type="entry name" value="PAS_fold_3"/>
</dbReference>
<dbReference type="SUPFAM" id="SSF55785">
    <property type="entry name" value="PYP-like sensor domain (PAS domain)"/>
    <property type="match status" value="3"/>
</dbReference>
<evidence type="ECO:0000313" key="5">
    <source>
        <dbReference type="EMBL" id="BCS88257.1"/>
    </source>
</evidence>
<dbReference type="InterPro" id="IPR043128">
    <property type="entry name" value="Rev_trsase/Diguanyl_cyclase"/>
</dbReference>
<evidence type="ECO:0000256" key="1">
    <source>
        <dbReference type="SAM" id="Coils"/>
    </source>
</evidence>
<dbReference type="EMBL" id="AP024485">
    <property type="protein sequence ID" value="BCS88257.1"/>
    <property type="molecule type" value="Genomic_DNA"/>
</dbReference>
<feature type="domain" description="PAS" evidence="2">
    <location>
        <begin position="32"/>
        <end position="75"/>
    </location>
</feature>
<dbReference type="RefSeq" id="WP_229595752.1">
    <property type="nucleotide sequence ID" value="NZ_AP024485.1"/>
</dbReference>
<dbReference type="SMART" id="SM00086">
    <property type="entry name" value="PAC"/>
    <property type="match status" value="2"/>
</dbReference>
<dbReference type="Pfam" id="PF08447">
    <property type="entry name" value="PAS_3"/>
    <property type="match status" value="1"/>
</dbReference>
<reference evidence="5" key="1">
    <citation type="journal article" date="2022" name="Arch. Microbiol.">
        <title>Pseudodesulfovibrio sediminis sp. nov., a mesophilic and neutrophilic sulfate-reducing bacterium isolated from sediment of a brackish lake.</title>
        <authorList>
            <person name="Takahashi A."/>
            <person name="Kojima H."/>
            <person name="Watanabe M."/>
            <person name="Fukui M."/>
        </authorList>
    </citation>
    <scope>NUCLEOTIDE SEQUENCE</scope>
    <source>
        <strain evidence="5">SF6</strain>
    </source>
</reference>
<dbReference type="SUPFAM" id="SSF55781">
    <property type="entry name" value="GAF domain-like"/>
    <property type="match status" value="1"/>
</dbReference>
<evidence type="ECO:0008006" key="7">
    <source>
        <dbReference type="Google" id="ProtNLM"/>
    </source>
</evidence>
<dbReference type="InterPro" id="IPR029787">
    <property type="entry name" value="Nucleotide_cyclase"/>
</dbReference>
<dbReference type="InterPro" id="IPR003018">
    <property type="entry name" value="GAF"/>
</dbReference>
<dbReference type="Proteomes" id="UP001053296">
    <property type="component" value="Chromosome"/>
</dbReference>
<dbReference type="SMART" id="SM00267">
    <property type="entry name" value="GGDEF"/>
    <property type="match status" value="1"/>
</dbReference>
<dbReference type="Gene3D" id="3.30.450.40">
    <property type="match status" value="1"/>
</dbReference>
<dbReference type="InterPro" id="IPR000160">
    <property type="entry name" value="GGDEF_dom"/>
</dbReference>
<feature type="coiled-coil region" evidence="1">
    <location>
        <begin position="317"/>
        <end position="358"/>
    </location>
</feature>
<sequence>MTLPDLKKELEIARTRLAKLETENEVAECAMDMTLEKLIFENIPGGMAVIGLDGSILVPNSEASQIIGYTTEEIVKLNASSIICNRQDLLTLLKQLKQGKIISGYPLMLRCKDNSTIWTSFSAKPIEYGGSKAALITFTDITKHKQALKELELDEIRFEMLYTISGMIHKPEKDILNFALDAIVKVTDSEFGYIFHLNEDETELSLHAWSTDALRQCKIKSMPRVFKIEDTGLWGNAVRQRKPIITNDYMACPNKRGHPEGHVPIIRHMNIPVFEGKRITFVAGVGNKDTEYTKEDIRQLDLVMDGTTSVLHRKRAITAMEKAHDRLEERVQDRTAKLQKANEDFARLTTKLIKQDKERELAKKTLIRYERIISSSPDLISLIDQEHRFVMVNDAYEKAFGIKQEAIIGHSIHGILEDTVLDERLHKNVDKTFNGEVIKVETWVNFPTLGKRFMAVFYHPVSIEEGIIEFVSIEARDMTDLKTKEEALREAAERLDLATDAGNIGIWEWDLLDDDTIWDNKMHELYKVTPGEFDSIYDAWRTRLHEEDLPEIERELADCIAEKKRFDTEFRIVWPDGSVRFIRAAASLRINEDGVPFSMTGVNWDVTDRRTMEIELRRLASTDPLTGASNRRHFMDRLQAEFERCKRYSTPMVLLSIDIDHFKKINDSFGHPDGDEVLKDLVQRCKATLRTTDVFGRVGGEEFLAALTQTSNIAGERTAERLRSIIESNPVSVHGNQIPYTISIGLTGILDEDSSIEPLLKRADEALYKAKNNGRNRVEKH</sequence>
<dbReference type="SUPFAM" id="SSF55073">
    <property type="entry name" value="Nucleotide cyclase"/>
    <property type="match status" value="1"/>
</dbReference>
<dbReference type="PROSITE" id="PS50887">
    <property type="entry name" value="GGDEF"/>
    <property type="match status" value="1"/>
</dbReference>
<protein>
    <recommendedName>
        <fullName evidence="7">Diguanylate cyclase</fullName>
    </recommendedName>
</protein>
<feature type="domain" description="PAC" evidence="3">
    <location>
        <begin position="566"/>
        <end position="618"/>
    </location>
</feature>
<dbReference type="InterPro" id="IPR000700">
    <property type="entry name" value="PAS-assoc_C"/>
</dbReference>
<dbReference type="PANTHER" id="PTHR44757">
    <property type="entry name" value="DIGUANYLATE CYCLASE DGCP"/>
    <property type="match status" value="1"/>
</dbReference>
<dbReference type="PROSITE" id="PS50112">
    <property type="entry name" value="PAS"/>
    <property type="match status" value="2"/>
</dbReference>
<dbReference type="Pfam" id="PF08448">
    <property type="entry name" value="PAS_4"/>
    <property type="match status" value="1"/>
</dbReference>
<dbReference type="PANTHER" id="PTHR44757:SF2">
    <property type="entry name" value="BIOFILM ARCHITECTURE MAINTENANCE PROTEIN MBAA"/>
    <property type="match status" value="1"/>
</dbReference>
<evidence type="ECO:0000313" key="6">
    <source>
        <dbReference type="Proteomes" id="UP001053296"/>
    </source>
</evidence>
<dbReference type="Pfam" id="PF13185">
    <property type="entry name" value="GAF_2"/>
    <property type="match status" value="1"/>
</dbReference>
<dbReference type="Gene3D" id="2.10.70.100">
    <property type="match status" value="1"/>
</dbReference>
<keyword evidence="1" id="KW-0175">Coiled coil</keyword>
<feature type="domain" description="PAS" evidence="2">
    <location>
        <begin position="365"/>
        <end position="417"/>
    </location>
</feature>
<gene>
    <name evidence="5" type="ORF">PSDVSF_14990</name>
</gene>
<evidence type="ECO:0000259" key="2">
    <source>
        <dbReference type="PROSITE" id="PS50112"/>
    </source>
</evidence>
<dbReference type="SMART" id="SM00091">
    <property type="entry name" value="PAS"/>
    <property type="match status" value="3"/>
</dbReference>
<dbReference type="NCBIfam" id="TIGR00254">
    <property type="entry name" value="GGDEF"/>
    <property type="match status" value="1"/>
</dbReference>
<dbReference type="Gene3D" id="3.30.450.20">
    <property type="entry name" value="PAS domain"/>
    <property type="match status" value="3"/>
</dbReference>
<dbReference type="PROSITE" id="PS50113">
    <property type="entry name" value="PAC"/>
    <property type="match status" value="1"/>
</dbReference>
<evidence type="ECO:0000259" key="3">
    <source>
        <dbReference type="PROSITE" id="PS50113"/>
    </source>
</evidence>
<feature type="domain" description="GGDEF" evidence="4">
    <location>
        <begin position="650"/>
        <end position="781"/>
    </location>
</feature>
<dbReference type="Pfam" id="PF00990">
    <property type="entry name" value="GGDEF"/>
    <property type="match status" value="1"/>
</dbReference>
<dbReference type="InterPro" id="IPR013656">
    <property type="entry name" value="PAS_4"/>
</dbReference>
<dbReference type="InterPro" id="IPR001610">
    <property type="entry name" value="PAC"/>
</dbReference>
<evidence type="ECO:0000259" key="4">
    <source>
        <dbReference type="PROSITE" id="PS50887"/>
    </source>
</evidence>
<dbReference type="InterPro" id="IPR000014">
    <property type="entry name" value="PAS"/>
</dbReference>
<name>A0ABM7P626_9BACT</name>
<dbReference type="InterPro" id="IPR029016">
    <property type="entry name" value="GAF-like_dom_sf"/>
</dbReference>
<dbReference type="InterPro" id="IPR035965">
    <property type="entry name" value="PAS-like_dom_sf"/>
</dbReference>
<organism evidence="5 6">
    <name type="scientific">Pseudodesulfovibrio sediminis</name>
    <dbReference type="NCBI Taxonomy" id="2810563"/>
    <lineage>
        <taxon>Bacteria</taxon>
        <taxon>Pseudomonadati</taxon>
        <taxon>Thermodesulfobacteriota</taxon>
        <taxon>Desulfovibrionia</taxon>
        <taxon>Desulfovibrionales</taxon>
        <taxon>Desulfovibrionaceae</taxon>
    </lineage>
</organism>
<dbReference type="CDD" id="cd00130">
    <property type="entry name" value="PAS"/>
    <property type="match status" value="2"/>
</dbReference>